<feature type="transmembrane region" description="Helical" evidence="2">
    <location>
        <begin position="102"/>
        <end position="124"/>
    </location>
</feature>
<evidence type="ECO:0000313" key="3">
    <source>
        <dbReference type="EMBL" id="OIW24757.1"/>
    </source>
</evidence>
<dbReference type="EMBL" id="KV875103">
    <property type="protein sequence ID" value="OIW24757.1"/>
    <property type="molecule type" value="Genomic_DNA"/>
</dbReference>
<feature type="compositionally biased region" description="Low complexity" evidence="1">
    <location>
        <begin position="75"/>
        <end position="84"/>
    </location>
</feature>
<keyword evidence="4" id="KW-1185">Reference proteome</keyword>
<organism evidence="3 4">
    <name type="scientific">Coniochaeta ligniaria NRRL 30616</name>
    <dbReference type="NCBI Taxonomy" id="1408157"/>
    <lineage>
        <taxon>Eukaryota</taxon>
        <taxon>Fungi</taxon>
        <taxon>Dikarya</taxon>
        <taxon>Ascomycota</taxon>
        <taxon>Pezizomycotina</taxon>
        <taxon>Sordariomycetes</taxon>
        <taxon>Sordariomycetidae</taxon>
        <taxon>Coniochaetales</taxon>
        <taxon>Coniochaetaceae</taxon>
        <taxon>Coniochaeta</taxon>
    </lineage>
</organism>
<keyword evidence="2" id="KW-0472">Membrane</keyword>
<evidence type="ECO:0000256" key="1">
    <source>
        <dbReference type="SAM" id="MobiDB-lite"/>
    </source>
</evidence>
<keyword evidence="2" id="KW-0812">Transmembrane</keyword>
<dbReference type="AlphaFoldDB" id="A0A1J7IBD5"/>
<evidence type="ECO:0000313" key="4">
    <source>
        <dbReference type="Proteomes" id="UP000182658"/>
    </source>
</evidence>
<name>A0A1J7IBD5_9PEZI</name>
<reference evidence="3 4" key="1">
    <citation type="submission" date="2016-10" db="EMBL/GenBank/DDBJ databases">
        <title>Draft genome sequence of Coniochaeta ligniaria NRRL30616, a lignocellulolytic fungus for bioabatement of inhibitors in plant biomass hydrolysates.</title>
        <authorList>
            <consortium name="DOE Joint Genome Institute"/>
            <person name="Jimenez D.J."/>
            <person name="Hector R.E."/>
            <person name="Riley R."/>
            <person name="Sun H."/>
            <person name="Grigoriev I.V."/>
            <person name="Van Elsas J.D."/>
            <person name="Nichols N.N."/>
        </authorList>
    </citation>
    <scope>NUCLEOTIDE SEQUENCE [LARGE SCALE GENOMIC DNA]</scope>
    <source>
        <strain evidence="3 4">NRRL 30616</strain>
    </source>
</reference>
<dbReference type="OrthoDB" id="5235544at2759"/>
<accession>A0A1J7IBD5</accession>
<proteinExistence type="predicted"/>
<keyword evidence="2" id="KW-1133">Transmembrane helix</keyword>
<dbReference type="Proteomes" id="UP000182658">
    <property type="component" value="Unassembled WGS sequence"/>
</dbReference>
<gene>
    <name evidence="3" type="ORF">CONLIGDRAFT_685704</name>
</gene>
<protein>
    <submittedName>
        <fullName evidence="3">Uncharacterized protein</fullName>
    </submittedName>
</protein>
<dbReference type="InParanoid" id="A0A1J7IBD5"/>
<feature type="region of interest" description="Disordered" evidence="1">
    <location>
        <begin position="68"/>
        <end position="97"/>
    </location>
</feature>
<feature type="transmembrane region" description="Helical" evidence="2">
    <location>
        <begin position="159"/>
        <end position="179"/>
    </location>
</feature>
<evidence type="ECO:0000256" key="2">
    <source>
        <dbReference type="SAM" id="Phobius"/>
    </source>
</evidence>
<sequence>MARPRDEPGYSNRFCPLPNHGILDHGAASTKPTDSHCLSSTLLGIQREHMSKQAGSLFTWDDAILFRPRPRPQKQPETPETPETGSQTKKPKPDPNQRDSDVCIACIADWLLAFFGILVVWAMYSSSDQWVDAWGQEAAKTVPVPDYVLTFWRTVARLTLLWVFIFWILAFLFWVTYSMQIASEGKPHPHLTFATHLVSHILSCTSSYLAFWWNHGRHNKPHPLRAHQLDDVSKGAVLLRLTPYPDIFTTPLLGWLNSTYLTYRDWQRWRAAGAVWAELERTGRLYAEAHRYLAEVITARYMEQNGRLGAQAGHLYLEL</sequence>